<keyword evidence="6" id="KW-1185">Reference proteome</keyword>
<gene>
    <name evidence="5" type="ORF">Anas_04905</name>
</gene>
<dbReference type="Proteomes" id="UP000326759">
    <property type="component" value="Unassembled WGS sequence"/>
</dbReference>
<protein>
    <recommendedName>
        <fullName evidence="7">Cytochrome P450 2L1</fullName>
    </recommendedName>
</protein>
<dbReference type="GO" id="GO:0016712">
    <property type="term" value="F:oxidoreductase activity, acting on paired donors, with incorporation or reduction of molecular oxygen, reduced flavin or flavoprotein as one donor, and incorporation of one atom of oxygen"/>
    <property type="evidence" value="ECO:0007669"/>
    <property type="project" value="TreeGrafter"/>
</dbReference>
<evidence type="ECO:0000313" key="5">
    <source>
        <dbReference type="EMBL" id="KAB7495601.1"/>
    </source>
</evidence>
<comment type="caution">
    <text evidence="5">The sequence shown here is derived from an EMBL/GenBank/DDBJ whole genome shotgun (WGS) entry which is preliminary data.</text>
</comment>
<evidence type="ECO:0000256" key="2">
    <source>
        <dbReference type="ARBA" id="ARBA00022723"/>
    </source>
</evidence>
<reference evidence="5 6" key="1">
    <citation type="journal article" date="2019" name="PLoS Biol.">
        <title>Sex chromosomes control vertical transmission of feminizing Wolbachia symbionts in an isopod.</title>
        <authorList>
            <person name="Becking T."/>
            <person name="Chebbi M.A."/>
            <person name="Giraud I."/>
            <person name="Moumen B."/>
            <person name="Laverre T."/>
            <person name="Caubet Y."/>
            <person name="Peccoud J."/>
            <person name="Gilbert C."/>
            <person name="Cordaux R."/>
        </authorList>
    </citation>
    <scope>NUCLEOTIDE SEQUENCE [LARGE SCALE GENOMIC DNA]</scope>
    <source>
        <strain evidence="5">ANa2</strain>
        <tissue evidence="5">Whole body excluding digestive tract and cuticle</tissue>
    </source>
</reference>
<dbReference type="GO" id="GO:0006082">
    <property type="term" value="P:organic acid metabolic process"/>
    <property type="evidence" value="ECO:0007669"/>
    <property type="project" value="TreeGrafter"/>
</dbReference>
<dbReference type="Pfam" id="PF00067">
    <property type="entry name" value="p450"/>
    <property type="match status" value="1"/>
</dbReference>
<evidence type="ECO:0000256" key="3">
    <source>
        <dbReference type="ARBA" id="ARBA00023004"/>
    </source>
</evidence>
<accession>A0A5N5SNF9</accession>
<dbReference type="SUPFAM" id="SSF48264">
    <property type="entry name" value="Cytochrome P450"/>
    <property type="match status" value="1"/>
</dbReference>
<evidence type="ECO:0008006" key="7">
    <source>
        <dbReference type="Google" id="ProtNLM"/>
    </source>
</evidence>
<keyword evidence="2" id="KW-0479">Metal-binding</keyword>
<evidence type="ECO:0000313" key="6">
    <source>
        <dbReference type="Proteomes" id="UP000326759"/>
    </source>
</evidence>
<evidence type="ECO:0000256" key="4">
    <source>
        <dbReference type="ARBA" id="ARBA00023033"/>
    </source>
</evidence>
<dbReference type="InterPro" id="IPR001128">
    <property type="entry name" value="Cyt_P450"/>
</dbReference>
<dbReference type="GO" id="GO:0020037">
    <property type="term" value="F:heme binding"/>
    <property type="evidence" value="ECO:0007669"/>
    <property type="project" value="InterPro"/>
</dbReference>
<dbReference type="PRINTS" id="PR00463">
    <property type="entry name" value="EP450I"/>
</dbReference>
<dbReference type="OrthoDB" id="1055148at2759"/>
<keyword evidence="3" id="KW-0408">Iron</keyword>
<name>A0A5N5SNF9_9CRUS</name>
<dbReference type="GO" id="GO:0006805">
    <property type="term" value="P:xenobiotic metabolic process"/>
    <property type="evidence" value="ECO:0007669"/>
    <property type="project" value="TreeGrafter"/>
</dbReference>
<dbReference type="Gene3D" id="1.10.630.10">
    <property type="entry name" value="Cytochrome P450"/>
    <property type="match status" value="1"/>
</dbReference>
<dbReference type="PANTHER" id="PTHR24300">
    <property type="entry name" value="CYTOCHROME P450 508A4-RELATED"/>
    <property type="match status" value="1"/>
</dbReference>
<organism evidence="5 6">
    <name type="scientific">Armadillidium nasatum</name>
    <dbReference type="NCBI Taxonomy" id="96803"/>
    <lineage>
        <taxon>Eukaryota</taxon>
        <taxon>Metazoa</taxon>
        <taxon>Ecdysozoa</taxon>
        <taxon>Arthropoda</taxon>
        <taxon>Crustacea</taxon>
        <taxon>Multicrustacea</taxon>
        <taxon>Malacostraca</taxon>
        <taxon>Eumalacostraca</taxon>
        <taxon>Peracarida</taxon>
        <taxon>Isopoda</taxon>
        <taxon>Oniscidea</taxon>
        <taxon>Crinocheta</taxon>
        <taxon>Armadillidiidae</taxon>
        <taxon>Armadillidium</taxon>
    </lineage>
</organism>
<proteinExistence type="inferred from homology"/>
<dbReference type="GO" id="GO:0005737">
    <property type="term" value="C:cytoplasm"/>
    <property type="evidence" value="ECO:0007669"/>
    <property type="project" value="TreeGrafter"/>
</dbReference>
<keyword evidence="4" id="KW-0560">Oxidoreductase</keyword>
<dbReference type="InterPro" id="IPR036396">
    <property type="entry name" value="Cyt_P450_sf"/>
</dbReference>
<sequence>MNPRDFIDYYLIEMKEKKNPNYSHFDITDLMKTMLDMFRASNSSTSNIIRWFLVYMSRFQEIQERIQKEIDKVVPRDSLPTLEHKNKLTYLDATINEVQRHSSMFHSGIVRCATKDVRFEGFDIPKELC</sequence>
<evidence type="ECO:0000256" key="1">
    <source>
        <dbReference type="ARBA" id="ARBA00010617"/>
    </source>
</evidence>
<dbReference type="AlphaFoldDB" id="A0A5N5SNF9"/>
<comment type="similarity">
    <text evidence="1">Belongs to the cytochrome P450 family.</text>
</comment>
<dbReference type="InterPro" id="IPR050182">
    <property type="entry name" value="Cytochrome_P450_fam2"/>
</dbReference>
<dbReference type="PANTHER" id="PTHR24300:SF375">
    <property type="entry name" value="CYTOCHROME P450 FAMILY"/>
    <property type="match status" value="1"/>
</dbReference>
<dbReference type="GO" id="GO:0005506">
    <property type="term" value="F:iron ion binding"/>
    <property type="evidence" value="ECO:0007669"/>
    <property type="project" value="InterPro"/>
</dbReference>
<dbReference type="InterPro" id="IPR002401">
    <property type="entry name" value="Cyt_P450_E_grp-I"/>
</dbReference>
<keyword evidence="4" id="KW-0503">Monooxygenase</keyword>
<dbReference type="EMBL" id="SEYY01022362">
    <property type="protein sequence ID" value="KAB7495601.1"/>
    <property type="molecule type" value="Genomic_DNA"/>
</dbReference>